<evidence type="ECO:0000313" key="2">
    <source>
        <dbReference type="EMBL" id="KAG0554619.1"/>
    </source>
</evidence>
<proteinExistence type="predicted"/>
<feature type="signal peptide" evidence="1">
    <location>
        <begin position="1"/>
        <end position="19"/>
    </location>
</feature>
<keyword evidence="1" id="KW-0732">Signal</keyword>
<keyword evidence="3" id="KW-1185">Reference proteome</keyword>
<feature type="chain" id="PRO_5035752173" description="Secreted protein" evidence="1">
    <location>
        <begin position="20"/>
        <end position="86"/>
    </location>
</feature>
<reference evidence="2" key="1">
    <citation type="submission" date="2020-06" db="EMBL/GenBank/DDBJ databases">
        <title>WGS assembly of Ceratodon purpureus strain R40.</title>
        <authorList>
            <person name="Carey S.B."/>
            <person name="Jenkins J."/>
            <person name="Shu S."/>
            <person name="Lovell J.T."/>
            <person name="Sreedasyam A."/>
            <person name="Maumus F."/>
            <person name="Tiley G.P."/>
            <person name="Fernandez-Pozo N."/>
            <person name="Barry K."/>
            <person name="Chen C."/>
            <person name="Wang M."/>
            <person name="Lipzen A."/>
            <person name="Daum C."/>
            <person name="Saski C.A."/>
            <person name="Payton A.C."/>
            <person name="Mcbreen J.C."/>
            <person name="Conrad R.E."/>
            <person name="Kollar L.M."/>
            <person name="Olsson S."/>
            <person name="Huttunen S."/>
            <person name="Landis J.B."/>
            <person name="Wickett N.J."/>
            <person name="Johnson M.G."/>
            <person name="Rensing S.A."/>
            <person name="Grimwood J."/>
            <person name="Schmutz J."/>
            <person name="Mcdaniel S.F."/>
        </authorList>
    </citation>
    <scope>NUCLEOTIDE SEQUENCE</scope>
    <source>
        <strain evidence="2">R40</strain>
    </source>
</reference>
<dbReference type="Proteomes" id="UP000822688">
    <property type="component" value="Chromosome 12"/>
</dbReference>
<dbReference type="EMBL" id="CM026433">
    <property type="protein sequence ID" value="KAG0554619.1"/>
    <property type="molecule type" value="Genomic_DNA"/>
</dbReference>
<evidence type="ECO:0000313" key="3">
    <source>
        <dbReference type="Proteomes" id="UP000822688"/>
    </source>
</evidence>
<protein>
    <recommendedName>
        <fullName evidence="4">Secreted protein</fullName>
    </recommendedName>
</protein>
<organism evidence="2 3">
    <name type="scientific">Ceratodon purpureus</name>
    <name type="common">Fire moss</name>
    <name type="synonym">Dicranum purpureum</name>
    <dbReference type="NCBI Taxonomy" id="3225"/>
    <lineage>
        <taxon>Eukaryota</taxon>
        <taxon>Viridiplantae</taxon>
        <taxon>Streptophyta</taxon>
        <taxon>Embryophyta</taxon>
        <taxon>Bryophyta</taxon>
        <taxon>Bryophytina</taxon>
        <taxon>Bryopsida</taxon>
        <taxon>Dicranidae</taxon>
        <taxon>Pseudoditrichales</taxon>
        <taxon>Ditrichaceae</taxon>
        <taxon>Ceratodon</taxon>
    </lineage>
</organism>
<sequence>MVLLCCLTCCEVLCPISRSLEGPALQKRRSSSVEHLYHHLQCSAGLTRWFHISQTPARVRTSHLSGEDRGLTDKLCGSACATRSCF</sequence>
<dbReference type="AlphaFoldDB" id="A0A8T0G9E8"/>
<evidence type="ECO:0008006" key="4">
    <source>
        <dbReference type="Google" id="ProtNLM"/>
    </source>
</evidence>
<name>A0A8T0G9E8_CERPU</name>
<evidence type="ECO:0000256" key="1">
    <source>
        <dbReference type="SAM" id="SignalP"/>
    </source>
</evidence>
<comment type="caution">
    <text evidence="2">The sequence shown here is derived from an EMBL/GenBank/DDBJ whole genome shotgun (WGS) entry which is preliminary data.</text>
</comment>
<gene>
    <name evidence="2" type="ORF">KC19_12G105500</name>
</gene>
<accession>A0A8T0G9E8</accession>